<gene>
    <name evidence="3" type="ORF">BJF91_18015</name>
    <name evidence="2" type="ORF">GGQ71_000223</name>
</gene>
<evidence type="ECO:0000256" key="1">
    <source>
        <dbReference type="SAM" id="MobiDB-lite"/>
    </source>
</evidence>
<evidence type="ECO:0000313" key="4">
    <source>
        <dbReference type="Proteomes" id="UP000185598"/>
    </source>
</evidence>
<accession>A0A1Q9A3A4</accession>
<dbReference type="EMBL" id="MKIN01000022">
    <property type="protein sequence ID" value="OLP49012.1"/>
    <property type="molecule type" value="Genomic_DNA"/>
</dbReference>
<name>A0A1Q9A3A4_9HYPH</name>
<dbReference type="RefSeq" id="WP_075614803.1">
    <property type="nucleotide sequence ID" value="NZ_JACIED010000001.1"/>
</dbReference>
<sequence length="105" mass="11034">MTMASSFRSTSSRSVIASFVLLVLAALVFAILPFSNHHSIDPQSRPAAELPTHEPTATYSTFGGSVATPRPDLRSQPLPQAKAGDPGWPAFAPRSGGLYAPADGR</sequence>
<organism evidence="3 4">
    <name type="scientific">Allorhizobium taibaishanense</name>
    <dbReference type="NCBI Taxonomy" id="887144"/>
    <lineage>
        <taxon>Bacteria</taxon>
        <taxon>Pseudomonadati</taxon>
        <taxon>Pseudomonadota</taxon>
        <taxon>Alphaproteobacteria</taxon>
        <taxon>Hyphomicrobiales</taxon>
        <taxon>Rhizobiaceae</taxon>
        <taxon>Rhizobium/Agrobacterium group</taxon>
        <taxon>Allorhizobium</taxon>
    </lineage>
</organism>
<reference evidence="2 5" key="2">
    <citation type="submission" date="2020-08" db="EMBL/GenBank/DDBJ databases">
        <title>Genomic Encyclopedia of Type Strains, Phase IV (KMG-IV): sequencing the most valuable type-strain genomes for metagenomic binning, comparative biology and taxonomic classification.</title>
        <authorList>
            <person name="Goeker M."/>
        </authorList>
    </citation>
    <scope>NUCLEOTIDE SEQUENCE [LARGE SCALE GENOMIC DNA]</scope>
    <source>
        <strain evidence="2 5">DSM 100021</strain>
    </source>
</reference>
<evidence type="ECO:0000313" key="2">
    <source>
        <dbReference type="EMBL" id="MBB4005987.1"/>
    </source>
</evidence>
<keyword evidence="4" id="KW-1185">Reference proteome</keyword>
<protein>
    <submittedName>
        <fullName evidence="3">Uncharacterized protein</fullName>
    </submittedName>
</protein>
<evidence type="ECO:0000313" key="3">
    <source>
        <dbReference type="EMBL" id="OLP49012.1"/>
    </source>
</evidence>
<dbReference type="AlphaFoldDB" id="A0A1Q9A3A4"/>
<feature type="region of interest" description="Disordered" evidence="1">
    <location>
        <begin position="41"/>
        <end position="105"/>
    </location>
</feature>
<dbReference type="STRING" id="887144.BJF91_18015"/>
<dbReference type="Proteomes" id="UP000544107">
    <property type="component" value="Unassembled WGS sequence"/>
</dbReference>
<dbReference type="EMBL" id="JACIED010000001">
    <property type="protein sequence ID" value="MBB4005987.1"/>
    <property type="molecule type" value="Genomic_DNA"/>
</dbReference>
<evidence type="ECO:0000313" key="5">
    <source>
        <dbReference type="Proteomes" id="UP000544107"/>
    </source>
</evidence>
<dbReference type="Proteomes" id="UP000185598">
    <property type="component" value="Unassembled WGS sequence"/>
</dbReference>
<comment type="caution">
    <text evidence="3">The sequence shown here is derived from an EMBL/GenBank/DDBJ whole genome shotgun (WGS) entry which is preliminary data.</text>
</comment>
<proteinExistence type="predicted"/>
<reference evidence="3 4" key="1">
    <citation type="submission" date="2016-09" db="EMBL/GenBank/DDBJ databases">
        <title>Rhizobium oryziradicis sp. nov., isolated from the root of rice.</title>
        <authorList>
            <person name="Zhao J."/>
            <person name="Zhang X."/>
        </authorList>
    </citation>
    <scope>NUCLEOTIDE SEQUENCE [LARGE SCALE GENOMIC DNA]</scope>
    <source>
        <strain evidence="3 4">14971</strain>
    </source>
</reference>